<keyword evidence="1" id="KW-0808">Transferase</keyword>
<dbReference type="PANTHER" id="PTHR36688:SF1">
    <property type="entry name" value="ENDONUCLEASE_EXONUCLEASE_PHOSPHATASE DOMAIN-CONTAINING PROTEIN"/>
    <property type="match status" value="1"/>
</dbReference>
<name>A0A6A4VFB1_AMPAM</name>
<keyword evidence="2" id="KW-1185">Reference proteome</keyword>
<dbReference type="Proteomes" id="UP000440578">
    <property type="component" value="Unassembled WGS sequence"/>
</dbReference>
<proteinExistence type="predicted"/>
<dbReference type="AlphaFoldDB" id="A0A6A4VFB1"/>
<sequence length="251" mass="27979">MNKAQELLDVDQPDQEALRVIQKELETRLSNLDGLQSDLELMIESESEMLDDIEKAGVFLTMQAIEVPVICAPLSRPSLPASVMAELSHLPMAGRPPPDEPLHVHILVGMDYFWSMRVPGTTAYMYADDTAALCAANDIRTAKERAQQAADTLSAWARAAKMQVAGEKTQALVLSQWSRDAVDCTLCVAGKTVTAGDHLKLLGVTLDRLLHFGLHCRNLRQRVRPRTAQLRKLTGRDWGLEERATTLYYRK</sequence>
<dbReference type="GO" id="GO:0003964">
    <property type="term" value="F:RNA-directed DNA polymerase activity"/>
    <property type="evidence" value="ECO:0007669"/>
    <property type="project" value="UniProtKB-KW"/>
</dbReference>
<reference evidence="1 2" key="1">
    <citation type="submission" date="2019-07" db="EMBL/GenBank/DDBJ databases">
        <title>Draft genome assembly of a fouling barnacle, Amphibalanus amphitrite (Darwin, 1854): The first reference genome for Thecostraca.</title>
        <authorList>
            <person name="Kim W."/>
        </authorList>
    </citation>
    <scope>NUCLEOTIDE SEQUENCE [LARGE SCALE GENOMIC DNA]</scope>
    <source>
        <strain evidence="1">SNU_AA5</strain>
        <tissue evidence="1">Soma without cirri and trophi</tissue>
    </source>
</reference>
<evidence type="ECO:0000313" key="2">
    <source>
        <dbReference type="Proteomes" id="UP000440578"/>
    </source>
</evidence>
<dbReference type="OrthoDB" id="6381431at2759"/>
<dbReference type="EMBL" id="VIIS01001802">
    <property type="protein sequence ID" value="KAF0292595.1"/>
    <property type="molecule type" value="Genomic_DNA"/>
</dbReference>
<evidence type="ECO:0000313" key="1">
    <source>
        <dbReference type="EMBL" id="KAF0292595.1"/>
    </source>
</evidence>
<accession>A0A6A4VFB1</accession>
<keyword evidence="1" id="KW-0695">RNA-directed DNA polymerase</keyword>
<organism evidence="1 2">
    <name type="scientific">Amphibalanus amphitrite</name>
    <name type="common">Striped barnacle</name>
    <name type="synonym">Balanus amphitrite</name>
    <dbReference type="NCBI Taxonomy" id="1232801"/>
    <lineage>
        <taxon>Eukaryota</taxon>
        <taxon>Metazoa</taxon>
        <taxon>Ecdysozoa</taxon>
        <taxon>Arthropoda</taxon>
        <taxon>Crustacea</taxon>
        <taxon>Multicrustacea</taxon>
        <taxon>Cirripedia</taxon>
        <taxon>Thoracica</taxon>
        <taxon>Thoracicalcarea</taxon>
        <taxon>Balanomorpha</taxon>
        <taxon>Balanoidea</taxon>
        <taxon>Balanidae</taxon>
        <taxon>Amphibalaninae</taxon>
        <taxon>Amphibalanus</taxon>
    </lineage>
</organism>
<dbReference type="PANTHER" id="PTHR36688">
    <property type="entry name" value="ENDO/EXONUCLEASE/PHOSPHATASE DOMAIN-CONTAINING PROTEIN"/>
    <property type="match status" value="1"/>
</dbReference>
<gene>
    <name evidence="1" type="primary">pol_16</name>
    <name evidence="1" type="ORF">FJT64_009412</name>
</gene>
<comment type="caution">
    <text evidence="1">The sequence shown here is derived from an EMBL/GenBank/DDBJ whole genome shotgun (WGS) entry which is preliminary data.</text>
</comment>
<protein>
    <submittedName>
        <fullName evidence="1">RNA-directed DNA polymerase from mobile element jockey</fullName>
    </submittedName>
</protein>
<dbReference type="InterPro" id="IPR052560">
    <property type="entry name" value="RdDP_mobile_element"/>
</dbReference>
<keyword evidence="1" id="KW-0548">Nucleotidyltransferase</keyword>